<proteinExistence type="predicted"/>
<gene>
    <name evidence="1" type="ORF">DX873_06530</name>
</gene>
<sequence>MMEIATIERKYIYQDGNNNAIELDDLDSQLTHQQVMEHYSQIYAELTNANIMDKGIVNGHHEIHFKTLAGTKG</sequence>
<dbReference type="OrthoDB" id="6912309at2"/>
<reference evidence="1 2" key="1">
    <citation type="submission" date="2018-08" db="EMBL/GenBank/DDBJ databases">
        <title>Muricauda nanhaiensis sp. nov., isolated from seawater of the South China Sea.</title>
        <authorList>
            <person name="Dang Y."/>
        </authorList>
    </citation>
    <scope>NUCLEOTIDE SEQUENCE [LARGE SCALE GENOMIC DNA]</scope>
    <source>
        <strain evidence="1 2">SM1704</strain>
    </source>
</reference>
<evidence type="ECO:0000313" key="1">
    <source>
        <dbReference type="EMBL" id="RDY61799.1"/>
    </source>
</evidence>
<dbReference type="InterPro" id="IPR032866">
    <property type="entry name" value="Prok_Ub"/>
</dbReference>
<protein>
    <recommendedName>
        <fullName evidence="3">PRTRC system protein C</fullName>
    </recommendedName>
</protein>
<name>A0A371JVG1_9FLAO</name>
<dbReference type="RefSeq" id="WP_116183680.1">
    <property type="nucleotide sequence ID" value="NZ_QTJX01000001.1"/>
</dbReference>
<comment type="caution">
    <text evidence="1">The sequence shown here is derived from an EMBL/GenBank/DDBJ whole genome shotgun (WGS) entry which is preliminary data.</text>
</comment>
<keyword evidence="2" id="KW-1185">Reference proteome</keyword>
<evidence type="ECO:0000313" key="2">
    <source>
        <dbReference type="Proteomes" id="UP000261828"/>
    </source>
</evidence>
<dbReference type="Pfam" id="PF14454">
    <property type="entry name" value="Prok_Ub"/>
    <property type="match status" value="1"/>
</dbReference>
<organism evidence="1 2">
    <name type="scientific">Flagellimonas nanhaiensis</name>
    <dbReference type="NCBI Taxonomy" id="2292706"/>
    <lineage>
        <taxon>Bacteria</taxon>
        <taxon>Pseudomonadati</taxon>
        <taxon>Bacteroidota</taxon>
        <taxon>Flavobacteriia</taxon>
        <taxon>Flavobacteriales</taxon>
        <taxon>Flavobacteriaceae</taxon>
        <taxon>Flagellimonas</taxon>
    </lineage>
</organism>
<accession>A0A371JVG1</accession>
<dbReference type="AlphaFoldDB" id="A0A371JVG1"/>
<evidence type="ECO:0008006" key="3">
    <source>
        <dbReference type="Google" id="ProtNLM"/>
    </source>
</evidence>
<dbReference type="EMBL" id="QTJX01000001">
    <property type="protein sequence ID" value="RDY61799.1"/>
    <property type="molecule type" value="Genomic_DNA"/>
</dbReference>
<dbReference type="Proteomes" id="UP000261828">
    <property type="component" value="Unassembled WGS sequence"/>
</dbReference>